<dbReference type="RefSeq" id="WP_281271543.1">
    <property type="nucleotide sequence ID" value="NZ_RAPO01000002.1"/>
</dbReference>
<accession>A0A3R7EFD8</accession>
<evidence type="ECO:0008006" key="3">
    <source>
        <dbReference type="Google" id="ProtNLM"/>
    </source>
</evidence>
<gene>
    <name evidence="1" type="ORF">ATJ93_2321</name>
</gene>
<keyword evidence="2" id="KW-1185">Reference proteome</keyword>
<sequence length="41" mass="4835">MTSRESCPHCGADDVWLEERATFIQFGCRACDHYWKQEKVT</sequence>
<proteinExistence type="predicted"/>
<dbReference type="AlphaFoldDB" id="A0A3R7EFD8"/>
<dbReference type="SUPFAM" id="SSF57783">
    <property type="entry name" value="Zinc beta-ribbon"/>
    <property type="match status" value="1"/>
</dbReference>
<dbReference type="Proteomes" id="UP000283805">
    <property type="component" value="Unassembled WGS sequence"/>
</dbReference>
<comment type="caution">
    <text evidence="1">The sequence shown here is derived from an EMBL/GenBank/DDBJ whole genome shotgun (WGS) entry which is preliminary data.</text>
</comment>
<evidence type="ECO:0000313" key="2">
    <source>
        <dbReference type="Proteomes" id="UP000283805"/>
    </source>
</evidence>
<protein>
    <recommendedName>
        <fullName evidence="3">Transcription factor zinc-finger domain-containing protein</fullName>
    </recommendedName>
</protein>
<organism evidence="1 2">
    <name type="scientific">Halopiger aswanensis</name>
    <dbReference type="NCBI Taxonomy" id="148449"/>
    <lineage>
        <taxon>Archaea</taxon>
        <taxon>Methanobacteriati</taxon>
        <taxon>Methanobacteriota</taxon>
        <taxon>Stenosarchaea group</taxon>
        <taxon>Halobacteria</taxon>
        <taxon>Halobacteriales</taxon>
        <taxon>Natrialbaceae</taxon>
        <taxon>Halopiger</taxon>
    </lineage>
</organism>
<dbReference type="EMBL" id="RAPO01000002">
    <property type="protein sequence ID" value="RKD95467.1"/>
    <property type="molecule type" value="Genomic_DNA"/>
</dbReference>
<evidence type="ECO:0000313" key="1">
    <source>
        <dbReference type="EMBL" id="RKD95467.1"/>
    </source>
</evidence>
<name>A0A3R7EFD8_9EURY</name>
<reference evidence="1 2" key="1">
    <citation type="submission" date="2018-09" db="EMBL/GenBank/DDBJ databases">
        <title>Genomic Encyclopedia of Archaeal and Bacterial Type Strains, Phase II (KMG-II): from individual species to whole genera.</title>
        <authorList>
            <person name="Goeker M."/>
        </authorList>
    </citation>
    <scope>NUCLEOTIDE SEQUENCE [LARGE SCALE GENOMIC DNA]</scope>
    <source>
        <strain evidence="1 2">DSM 13151</strain>
    </source>
</reference>